<organism evidence="2 3">
    <name type="scientific">Giardia muris</name>
    <dbReference type="NCBI Taxonomy" id="5742"/>
    <lineage>
        <taxon>Eukaryota</taxon>
        <taxon>Metamonada</taxon>
        <taxon>Diplomonadida</taxon>
        <taxon>Hexamitidae</taxon>
        <taxon>Giardiinae</taxon>
        <taxon>Giardia</taxon>
    </lineage>
</organism>
<dbReference type="SUPFAM" id="SSF54928">
    <property type="entry name" value="RNA-binding domain, RBD"/>
    <property type="match status" value="1"/>
</dbReference>
<evidence type="ECO:0000313" key="2">
    <source>
        <dbReference type="EMBL" id="TNJ30356.1"/>
    </source>
</evidence>
<dbReference type="EMBL" id="VDLU01000001">
    <property type="protein sequence ID" value="TNJ30356.1"/>
    <property type="molecule type" value="Genomic_DNA"/>
</dbReference>
<dbReference type="Proteomes" id="UP000315496">
    <property type="component" value="Chromosome 1"/>
</dbReference>
<dbReference type="OrthoDB" id="10252706at2759"/>
<feature type="compositionally biased region" description="Basic and acidic residues" evidence="1">
    <location>
        <begin position="13"/>
        <end position="24"/>
    </location>
</feature>
<keyword evidence="3" id="KW-1185">Reference proteome</keyword>
<dbReference type="GO" id="GO:0003676">
    <property type="term" value="F:nucleic acid binding"/>
    <property type="evidence" value="ECO:0007669"/>
    <property type="project" value="InterPro"/>
</dbReference>
<reference evidence="2 3" key="1">
    <citation type="submission" date="2019-05" db="EMBL/GenBank/DDBJ databases">
        <title>The compact genome of Giardia muris reveals important steps in the evolution of intestinal protozoan parasites.</title>
        <authorList>
            <person name="Xu F."/>
            <person name="Jimenez-Gonzalez A."/>
            <person name="Einarsson E."/>
            <person name="Astvaldsson A."/>
            <person name="Peirasmaki D."/>
            <person name="Eckmann L."/>
            <person name="Andersson J.O."/>
            <person name="Svard S.G."/>
            <person name="Jerlstrom-Hultqvist J."/>
        </authorList>
    </citation>
    <scope>NUCLEOTIDE SEQUENCE [LARGE SCALE GENOMIC DNA]</scope>
    <source>
        <strain evidence="2 3">Roberts-Thomson</strain>
    </source>
</reference>
<evidence type="ECO:0000256" key="1">
    <source>
        <dbReference type="SAM" id="MobiDB-lite"/>
    </source>
</evidence>
<accession>A0A4Z1SXC9</accession>
<feature type="region of interest" description="Disordered" evidence="1">
    <location>
        <begin position="1"/>
        <end position="24"/>
    </location>
</feature>
<sequence length="232" mass="25992">MDPDSDVVINTTDRAEKPSHEKELDPTDEVMTFDLCEALQPKRKMQLSQGTLLISWRFEGAAPKIGKAEIDDVLKELSIPISVTNVRTFQHKVYADFKGILRKYQYGEIASVLSKRHEGVEFFARRDRVSSDEKTTVFLGNVIGLDAQDLAALVEKVCGFVPKAVRIPEDKRTGGRKPIAYVVCDTREEALQAAKDLQGQKAGLSSGLRTDLLVQEGDNHITLRQPRRKILE</sequence>
<comment type="caution">
    <text evidence="2">The sequence shown here is derived from an EMBL/GenBank/DDBJ whole genome shotgun (WGS) entry which is preliminary data.</text>
</comment>
<dbReference type="CDD" id="cd00590">
    <property type="entry name" value="RRM_SF"/>
    <property type="match status" value="1"/>
</dbReference>
<dbReference type="AlphaFoldDB" id="A0A4Z1SXC9"/>
<evidence type="ECO:0000313" key="3">
    <source>
        <dbReference type="Proteomes" id="UP000315496"/>
    </source>
</evidence>
<dbReference type="VEuPathDB" id="GiardiaDB:GMRT_11379"/>
<dbReference type="Gene3D" id="3.30.70.330">
    <property type="match status" value="1"/>
</dbReference>
<name>A0A4Z1SXC9_GIAMU</name>
<protein>
    <submittedName>
        <fullName evidence="2">RNA recognition motif-containing protein</fullName>
    </submittedName>
</protein>
<proteinExistence type="predicted"/>
<dbReference type="InterPro" id="IPR035979">
    <property type="entry name" value="RBD_domain_sf"/>
</dbReference>
<gene>
    <name evidence="2" type="ORF">GMRT_11379</name>
</gene>
<dbReference type="InterPro" id="IPR012677">
    <property type="entry name" value="Nucleotide-bd_a/b_plait_sf"/>
</dbReference>